<dbReference type="GO" id="GO:0051607">
    <property type="term" value="P:defense response to virus"/>
    <property type="evidence" value="ECO:0007669"/>
    <property type="project" value="UniProtKB-KW"/>
</dbReference>
<evidence type="ECO:0000259" key="2">
    <source>
        <dbReference type="Pfam" id="PF18134"/>
    </source>
</evidence>
<proteinExistence type="predicted"/>
<dbReference type="InterPro" id="IPR043519">
    <property type="entry name" value="NT_sf"/>
</dbReference>
<dbReference type="Gene3D" id="3.30.460.10">
    <property type="entry name" value="Beta Polymerase, domain 2"/>
    <property type="match status" value="1"/>
</dbReference>
<name>A0A7L5AKL5_9MICO</name>
<dbReference type="CDD" id="cd05400">
    <property type="entry name" value="NT_2-5OAS_ClassI-CCAase"/>
    <property type="match status" value="1"/>
</dbReference>
<feature type="domain" description="Adenylyl/Guanylyl and SMODS C-terminal sensor" evidence="2">
    <location>
        <begin position="320"/>
        <end position="446"/>
    </location>
</feature>
<dbReference type="InterPro" id="IPR040511">
    <property type="entry name" value="AGS_C"/>
</dbReference>
<sequence length="446" mass="51228">MKLVKHFDAFLKNKVNLSDGRIDQLDSRVESVTNFLQTGEDELASSYLDVIPQGSYAHRTIINPVASSDEFDADVLLELGEIDGWDAEDYVQALYTKFRGSSKYRDMVSRHDRCVKVDYSNEFHIDVVPYMERHGEHFITDRVEKKFELTNPEGFNDWLNERNKLASGRLVKVIRLVKYLRDYKSTFSVKSVILTILLGERVNDAAVWGATDDYTDVPTALKNIVGALDDYLQDNPTMPSIDDPSAPTENFNHRLKEDEYVNFRKKINLYRTWIDEAWDETDPEESKVKWRKIFGEKFGTYALDAKKSTEAHQGVAGIRDTNEEIADRFSVRIDPRLNLKIGARVAKRKGFRHYELSSMGNVVYRSSKVRFRVTHNIPGQFDLYWKVRNTGPEAFAANSIRGQIVKDNGTHSREEPTAYRGHHFVEVYAVANGVCIAVDHQDVIIK</sequence>
<keyword evidence="1" id="KW-0051">Antiviral defense</keyword>
<dbReference type="Pfam" id="PF18134">
    <property type="entry name" value="AGS_C"/>
    <property type="match status" value="1"/>
</dbReference>
<dbReference type="Pfam" id="PF18144">
    <property type="entry name" value="SMODS"/>
    <property type="match status" value="1"/>
</dbReference>
<evidence type="ECO:0000313" key="4">
    <source>
        <dbReference type="Proteomes" id="UP000464507"/>
    </source>
</evidence>
<accession>A0A7L5AKL5</accession>
<dbReference type="RefSeq" id="WP_161886721.1">
    <property type="nucleotide sequence ID" value="NZ_CP017146.1"/>
</dbReference>
<gene>
    <name evidence="3" type="ORF">BHD05_12440</name>
</gene>
<dbReference type="InterPro" id="IPR006116">
    <property type="entry name" value="NT_2-5OAS_ClassI-CCAase"/>
</dbReference>
<dbReference type="EMBL" id="CP017146">
    <property type="protein sequence ID" value="QHO70335.1"/>
    <property type="molecule type" value="Genomic_DNA"/>
</dbReference>
<dbReference type="GO" id="GO:0016779">
    <property type="term" value="F:nucleotidyltransferase activity"/>
    <property type="evidence" value="ECO:0007669"/>
    <property type="project" value="InterPro"/>
</dbReference>
<evidence type="ECO:0000256" key="1">
    <source>
        <dbReference type="ARBA" id="ARBA00023118"/>
    </source>
</evidence>
<reference evidence="3 4" key="1">
    <citation type="submission" date="2016-09" db="EMBL/GenBank/DDBJ databases">
        <title>Complete genome sequence of microbes from the polar regions.</title>
        <authorList>
            <person name="Liao L."/>
            <person name="Chen B."/>
        </authorList>
    </citation>
    <scope>NUCLEOTIDE SEQUENCE [LARGE SCALE GENOMIC DNA]</scope>
    <source>
        <strain evidence="3 4">ZS314</strain>
    </source>
</reference>
<dbReference type="AlphaFoldDB" id="A0A7L5AKL5"/>
<keyword evidence="4" id="KW-1185">Reference proteome</keyword>
<dbReference type="KEGG" id="mant:BHD05_12440"/>
<dbReference type="Proteomes" id="UP000464507">
    <property type="component" value="Chromosome"/>
</dbReference>
<evidence type="ECO:0000313" key="3">
    <source>
        <dbReference type="EMBL" id="QHO70335.1"/>
    </source>
</evidence>
<dbReference type="OrthoDB" id="3328101at2"/>
<organism evidence="3 4">
    <name type="scientific">Marisediminicola antarctica</name>
    <dbReference type="NCBI Taxonomy" id="674079"/>
    <lineage>
        <taxon>Bacteria</taxon>
        <taxon>Bacillati</taxon>
        <taxon>Actinomycetota</taxon>
        <taxon>Actinomycetes</taxon>
        <taxon>Micrococcales</taxon>
        <taxon>Microbacteriaceae</taxon>
        <taxon>Marisediminicola</taxon>
    </lineage>
</organism>
<protein>
    <recommendedName>
        <fullName evidence="2">Adenylyl/Guanylyl and SMODS C-terminal sensor domain-containing protein</fullName>
    </recommendedName>
</protein>
<dbReference type="SUPFAM" id="SSF81301">
    <property type="entry name" value="Nucleotidyltransferase"/>
    <property type="match status" value="1"/>
</dbReference>